<dbReference type="EMBL" id="JZEE01000735">
    <property type="protein sequence ID" value="KJK60567.1"/>
    <property type="molecule type" value="Genomic_DNA"/>
</dbReference>
<organism evidence="2 3">
    <name type="scientific">Aspergillus parasiticus (strain ATCC 56775 / NRRL 5862 / SRRC 143 / SU-1)</name>
    <dbReference type="NCBI Taxonomy" id="1403190"/>
    <lineage>
        <taxon>Eukaryota</taxon>
        <taxon>Fungi</taxon>
        <taxon>Dikarya</taxon>
        <taxon>Ascomycota</taxon>
        <taxon>Pezizomycotina</taxon>
        <taxon>Eurotiomycetes</taxon>
        <taxon>Eurotiomycetidae</taxon>
        <taxon>Eurotiales</taxon>
        <taxon>Aspergillaceae</taxon>
        <taxon>Aspergillus</taxon>
        <taxon>Aspergillus subgen. Circumdati</taxon>
    </lineage>
</organism>
<dbReference type="InterPro" id="IPR002575">
    <property type="entry name" value="Aminoglycoside_PTrfase"/>
</dbReference>
<comment type="caution">
    <text evidence="2">The sequence shown here is derived from an EMBL/GenBank/DDBJ whole genome shotgun (WGS) entry which is preliminary data.</text>
</comment>
<evidence type="ECO:0000313" key="2">
    <source>
        <dbReference type="EMBL" id="KJK60567.1"/>
    </source>
</evidence>
<dbReference type="InterPro" id="IPR011009">
    <property type="entry name" value="Kinase-like_dom_sf"/>
</dbReference>
<dbReference type="PANTHER" id="PTHR21310:SF48">
    <property type="entry name" value="AMINOGLYCOSIDE PHOSPHOTRANSFERASE DOMAIN-CONTAINING PROTEIN"/>
    <property type="match status" value="1"/>
</dbReference>
<dbReference type="Pfam" id="PF01636">
    <property type="entry name" value="APH"/>
    <property type="match status" value="1"/>
</dbReference>
<proteinExistence type="predicted"/>
<gene>
    <name evidence="2" type="ORF">P875_00053190</name>
</gene>
<name>A0A0F0I1R1_ASPPU</name>
<dbReference type="GO" id="GO:0016301">
    <property type="term" value="F:kinase activity"/>
    <property type="evidence" value="ECO:0007669"/>
    <property type="project" value="UniProtKB-KW"/>
</dbReference>
<dbReference type="Proteomes" id="UP000033540">
    <property type="component" value="Unassembled WGS sequence"/>
</dbReference>
<keyword evidence="2" id="KW-0808">Transferase</keyword>
<evidence type="ECO:0000259" key="1">
    <source>
        <dbReference type="Pfam" id="PF01636"/>
    </source>
</evidence>
<dbReference type="SUPFAM" id="SSF56112">
    <property type="entry name" value="Protein kinase-like (PK-like)"/>
    <property type="match status" value="1"/>
</dbReference>
<accession>A0A0F0I1R1</accession>
<dbReference type="AlphaFoldDB" id="A0A0F0I1R1"/>
<dbReference type="OrthoDB" id="4177236at2759"/>
<evidence type="ECO:0000313" key="3">
    <source>
        <dbReference type="Proteomes" id="UP000033540"/>
    </source>
</evidence>
<reference evidence="2 3" key="1">
    <citation type="submission" date="2015-02" db="EMBL/GenBank/DDBJ databases">
        <title>Draft genome sequence of Aspergillus parasiticus SU-1.</title>
        <authorList>
            <person name="Yu J."/>
            <person name="Fedorova N."/>
            <person name="Yin Y."/>
            <person name="Losada L."/>
            <person name="Zafar N."/>
            <person name="Taujale R."/>
            <person name="Ehrlich K.C."/>
            <person name="Bhatnagar D."/>
            <person name="Cleveland T.E."/>
            <person name="Bennett J.W."/>
            <person name="Nierman W.C."/>
        </authorList>
    </citation>
    <scope>NUCLEOTIDE SEQUENCE [LARGE SCALE GENOMIC DNA]</scope>
    <source>
        <strain evidence="3">ATCC 56775 / NRRL 5862 / SRRC 143 / SU-1</strain>
    </source>
</reference>
<dbReference type="PANTHER" id="PTHR21310">
    <property type="entry name" value="AMINOGLYCOSIDE PHOSPHOTRANSFERASE-RELATED-RELATED"/>
    <property type="match status" value="1"/>
</dbReference>
<protein>
    <submittedName>
        <fullName evidence="2">Aminoglycoside 3'-phosphotransferase and Choline Kinase family protein</fullName>
    </submittedName>
</protein>
<keyword evidence="2" id="KW-0418">Kinase</keyword>
<sequence length="182" mass="20546">MADERIVLPSIAEIEASADILSDPSRSVKVVRVRERFAVKLGTSIAPLEAENMKFVAANIKVPVPKVHDHFVDPETQKRYIVMDYVPRTDLQKLAPSLPEDQKKTVSKRIRDALDELRRIPSQGYFGNLNRASYYDGILSTIDHDPSISGPFENEEQLNQGLLKCIGQSESPHYVRLLHEPI</sequence>
<dbReference type="InterPro" id="IPR051678">
    <property type="entry name" value="AGP_Transferase"/>
</dbReference>
<feature type="domain" description="Aminoglycoside phosphotransferase" evidence="1">
    <location>
        <begin position="46"/>
        <end position="121"/>
    </location>
</feature>